<feature type="chain" id="PRO_5040410740" description="Gamma-interferon inducible lysosomal thiol reductase" evidence="3">
    <location>
        <begin position="18"/>
        <end position="203"/>
    </location>
</feature>
<evidence type="ECO:0000256" key="3">
    <source>
        <dbReference type="SAM" id="SignalP"/>
    </source>
</evidence>
<proteinExistence type="inferred from homology"/>
<evidence type="ECO:0000313" key="4">
    <source>
        <dbReference type="EMBL" id="CAG9804787.1"/>
    </source>
</evidence>
<sequence>MKLWIAFAYLAINVCLTCRVKIKMDIFYESLCPDSIRFISEQLGQNYQSFKDNLDITFLPFGKSNSYQNQLGGIEFECQHGADECFGNKVQGCMLSRMPHQDTQVSYVTCQMQVGADRTHKACVEAFGVSWDEILQCVQSDFATKQQLGFERISGPVLQNTRWVPTIAYNGQITEYSHSGNSPPLKDVLCYYCSNSNPACQQH</sequence>
<dbReference type="OrthoDB" id="958254at2759"/>
<keyword evidence="5" id="KW-1185">Reference proteome</keyword>
<reference evidence="4" key="1">
    <citation type="submission" date="2022-01" db="EMBL/GenBank/DDBJ databases">
        <authorList>
            <person name="King R."/>
        </authorList>
    </citation>
    <scope>NUCLEOTIDE SEQUENCE</scope>
</reference>
<dbReference type="PANTHER" id="PTHR13234:SF68">
    <property type="entry name" value="GH19763P"/>
    <property type="match status" value="1"/>
</dbReference>
<dbReference type="InterPro" id="IPR004911">
    <property type="entry name" value="Interferon-induced_GILT"/>
</dbReference>
<dbReference type="AlphaFoldDB" id="A0A9N9WQC6"/>
<protein>
    <recommendedName>
        <fullName evidence="6">Gamma-interferon inducible lysosomal thiol reductase</fullName>
    </recommendedName>
</protein>
<dbReference type="GO" id="GO:0016671">
    <property type="term" value="F:oxidoreductase activity, acting on a sulfur group of donors, disulfide as acceptor"/>
    <property type="evidence" value="ECO:0007669"/>
    <property type="project" value="InterPro"/>
</dbReference>
<evidence type="ECO:0000256" key="2">
    <source>
        <dbReference type="ARBA" id="ARBA00023180"/>
    </source>
</evidence>
<evidence type="ECO:0000256" key="1">
    <source>
        <dbReference type="ARBA" id="ARBA00005679"/>
    </source>
</evidence>
<reference evidence="4" key="2">
    <citation type="submission" date="2022-10" db="EMBL/GenBank/DDBJ databases">
        <authorList>
            <consortium name="ENA_rothamsted_submissions"/>
            <consortium name="culmorum"/>
            <person name="King R."/>
        </authorList>
    </citation>
    <scope>NUCLEOTIDE SEQUENCE</scope>
</reference>
<comment type="similarity">
    <text evidence="1">Belongs to the GILT family.</text>
</comment>
<feature type="signal peptide" evidence="3">
    <location>
        <begin position="1"/>
        <end position="17"/>
    </location>
</feature>
<name>A0A9N9WQC6_9DIPT</name>
<dbReference type="PANTHER" id="PTHR13234">
    <property type="entry name" value="GAMMA-INTERFERON INDUCIBLE LYSOSOMAL THIOL REDUCTASE GILT"/>
    <property type="match status" value="1"/>
</dbReference>
<accession>A0A9N9WQC6</accession>
<evidence type="ECO:0008006" key="6">
    <source>
        <dbReference type="Google" id="ProtNLM"/>
    </source>
</evidence>
<evidence type="ECO:0000313" key="5">
    <source>
        <dbReference type="Proteomes" id="UP001153620"/>
    </source>
</evidence>
<keyword evidence="2" id="KW-0325">Glycoprotein</keyword>
<dbReference type="Pfam" id="PF03227">
    <property type="entry name" value="GILT"/>
    <property type="match status" value="1"/>
</dbReference>
<keyword evidence="3" id="KW-0732">Signal</keyword>
<dbReference type="EMBL" id="OU895878">
    <property type="protein sequence ID" value="CAG9804787.1"/>
    <property type="molecule type" value="Genomic_DNA"/>
</dbReference>
<dbReference type="Proteomes" id="UP001153620">
    <property type="component" value="Chromosome 2"/>
</dbReference>
<organism evidence="4 5">
    <name type="scientific">Chironomus riparius</name>
    <dbReference type="NCBI Taxonomy" id="315576"/>
    <lineage>
        <taxon>Eukaryota</taxon>
        <taxon>Metazoa</taxon>
        <taxon>Ecdysozoa</taxon>
        <taxon>Arthropoda</taxon>
        <taxon>Hexapoda</taxon>
        <taxon>Insecta</taxon>
        <taxon>Pterygota</taxon>
        <taxon>Neoptera</taxon>
        <taxon>Endopterygota</taxon>
        <taxon>Diptera</taxon>
        <taxon>Nematocera</taxon>
        <taxon>Chironomoidea</taxon>
        <taxon>Chironomidae</taxon>
        <taxon>Chironominae</taxon>
        <taxon>Chironomus</taxon>
    </lineage>
</organism>
<gene>
    <name evidence="4" type="ORF">CHIRRI_LOCUS7666</name>
</gene>